<dbReference type="EMBL" id="AQPW01000004">
    <property type="protein sequence ID" value="EON33737.1"/>
    <property type="molecule type" value="Genomic_DNA"/>
</dbReference>
<organism evidence="1 2">
    <name type="scientific">Gordonia terrae C-6</name>
    <dbReference type="NCBI Taxonomy" id="1316928"/>
    <lineage>
        <taxon>Bacteria</taxon>
        <taxon>Bacillati</taxon>
        <taxon>Actinomycetota</taxon>
        <taxon>Actinomycetes</taxon>
        <taxon>Mycobacteriales</taxon>
        <taxon>Gordoniaceae</taxon>
        <taxon>Gordonia</taxon>
    </lineage>
</organism>
<reference evidence="1 2" key="1">
    <citation type="journal article" date="2013" name="Genome Announc.">
        <title>Draft Genome Sequence of a Benzothiophene-Desulfurizing Bacterium, Gordona terrae Strain C-6.</title>
        <authorList>
            <person name="Wang W."/>
            <person name="Ma T."/>
            <person name="Ren Y."/>
            <person name="Li G."/>
        </authorList>
    </citation>
    <scope>NUCLEOTIDE SEQUENCE [LARGE SCALE GENOMIC DNA]</scope>
    <source>
        <strain evidence="1 2">C-6</strain>
    </source>
</reference>
<dbReference type="AlphaFoldDB" id="R7YCN8"/>
<dbReference type="Proteomes" id="UP000013569">
    <property type="component" value="Unassembled WGS sequence"/>
</dbReference>
<protein>
    <submittedName>
        <fullName evidence="1">Uncharacterized protein</fullName>
    </submittedName>
</protein>
<sequence>MGINNAENGIDRALISKINQLEQDFNDFRTTPQKIGTGSIEFAIFGSDTSIDSIRWNSFTIVDGQTVNLYMEIDYSSYGGLPAIPAQSVMDVFVDVRIDIDDEAHHYPFGSNATTRISVWNSLTKSYPWSTLDKIRRVYIQLTNVSGASHVYFVRANLFWPRPPLKKL</sequence>
<accession>R7YCN8</accession>
<dbReference type="RefSeq" id="WP_010841506.1">
    <property type="nucleotide sequence ID" value="NZ_AQPW01000004.1"/>
</dbReference>
<comment type="caution">
    <text evidence="1">The sequence shown here is derived from an EMBL/GenBank/DDBJ whole genome shotgun (WGS) entry which is preliminary data.</text>
</comment>
<evidence type="ECO:0000313" key="1">
    <source>
        <dbReference type="EMBL" id="EON33737.1"/>
    </source>
</evidence>
<evidence type="ECO:0000313" key="2">
    <source>
        <dbReference type="Proteomes" id="UP000013569"/>
    </source>
</evidence>
<gene>
    <name evidence="1" type="ORF">GTC6_05202</name>
</gene>
<proteinExistence type="predicted"/>
<name>R7YCN8_9ACTN</name>
<dbReference type="OrthoDB" id="9872690at2"/>